<dbReference type="Pfam" id="PF00072">
    <property type="entry name" value="Response_reg"/>
    <property type="match status" value="1"/>
</dbReference>
<dbReference type="InterPro" id="IPR011006">
    <property type="entry name" value="CheY-like_superfamily"/>
</dbReference>
<feature type="transmembrane region" description="Helical" evidence="7">
    <location>
        <begin position="62"/>
        <end position="80"/>
    </location>
</feature>
<evidence type="ECO:0000256" key="1">
    <source>
        <dbReference type="ARBA" id="ARBA00000085"/>
    </source>
</evidence>
<dbReference type="InterPro" id="IPR036890">
    <property type="entry name" value="HATPase_C_sf"/>
</dbReference>
<dbReference type="InterPro" id="IPR003594">
    <property type="entry name" value="HATPase_dom"/>
</dbReference>
<comment type="caution">
    <text evidence="10">The sequence shown here is derived from an EMBL/GenBank/DDBJ whole genome shotgun (WGS) entry which is preliminary data.</text>
</comment>
<dbReference type="Pfam" id="PF00512">
    <property type="entry name" value="HisKA"/>
    <property type="match status" value="1"/>
</dbReference>
<evidence type="ECO:0000313" key="10">
    <source>
        <dbReference type="EMBL" id="KAA6126168.1"/>
    </source>
</evidence>
<feature type="transmembrane region" description="Helical" evidence="7">
    <location>
        <begin position="36"/>
        <end position="56"/>
    </location>
</feature>
<dbReference type="PANTHER" id="PTHR43047:SF72">
    <property type="entry name" value="OSMOSENSING HISTIDINE PROTEIN KINASE SLN1"/>
    <property type="match status" value="1"/>
</dbReference>
<reference evidence="10 11" key="1">
    <citation type="submission" date="2019-09" db="EMBL/GenBank/DDBJ databases">
        <title>Isolation of a novel species in the genus Cupriavidus from patients with sepsis using whole genome sequencing.</title>
        <authorList>
            <person name="Kweon O.J."/>
            <person name="Lee M.-K."/>
        </authorList>
    </citation>
    <scope>NUCLEOTIDE SEQUENCE [LARGE SCALE GENOMIC DNA]</scope>
    <source>
        <strain evidence="10 11">MKL-01</strain>
    </source>
</reference>
<evidence type="ECO:0000256" key="4">
    <source>
        <dbReference type="ARBA" id="ARBA00022679"/>
    </source>
</evidence>
<dbReference type="CDD" id="cd00156">
    <property type="entry name" value="REC"/>
    <property type="match status" value="1"/>
</dbReference>
<feature type="modified residue" description="4-aspartylphosphate" evidence="6">
    <location>
        <position position="534"/>
    </location>
</feature>
<feature type="domain" description="Response regulatory" evidence="9">
    <location>
        <begin position="484"/>
        <end position="599"/>
    </location>
</feature>
<dbReference type="InterPro" id="IPR004358">
    <property type="entry name" value="Sig_transdc_His_kin-like_C"/>
</dbReference>
<evidence type="ECO:0000256" key="3">
    <source>
        <dbReference type="ARBA" id="ARBA00022553"/>
    </source>
</evidence>
<protein>
    <recommendedName>
        <fullName evidence="2">histidine kinase</fullName>
        <ecNumber evidence="2">2.7.13.3</ecNumber>
    </recommendedName>
</protein>
<dbReference type="InterPro" id="IPR036097">
    <property type="entry name" value="HisK_dim/P_sf"/>
</dbReference>
<dbReference type="SUPFAM" id="SSF52172">
    <property type="entry name" value="CheY-like"/>
    <property type="match status" value="1"/>
</dbReference>
<sequence>MSGSISQRLGLRAAAAESSVSPRARARLVDMTFERLVFSVNAIPFVGLPFVVWLHVTGRDARSLLVWTLAYCLAAGWMQLERRHYRRERAQSDDAAMAERWLPVVRRIALVHGLCLSMATVLTAGQVTFDFALLLHISLAAILAANATHQTPILGAFQRFFFACWGVVTVNVPWSFPHHWQVVLPLTLLYAVAIYRHALIANQFFRQQVQLEDDGIRLAESYRLAKEAAEDALRAKNLFLTTASHDLRQPVHAMGFLIEAIAQRNRDPALNPPLEDLRRSVRSVHLMFNSLLDLSKIEQGMAMPRSAPVALAPIMEEVAALFREEAHSRHLDLRVRVPKQAAAVLADASLLRQSLVNLVHNALRYTQRGGVLLSARRREADWLLEVWDTGIGVANEDKSRIYSPYYRNEYAWRIDSAGHGLGLAVVARCATMMGAAYGLDSVERRGSRFWLRFPAADPGQAHVHAMAAESQARPTSALPPLSGCCLIVEDDPVVVRAWGSLMQAWHVDAHCAASATEAIALLHAGLRPQVILCDQRLRSGESGFEVLKELLERCPGASGAMVSGEFDSPALLQAEREGYVVLRKPVEPAQLHALLYQWLRPEETLHRAS</sequence>
<dbReference type="Gene3D" id="3.40.50.2300">
    <property type="match status" value="1"/>
</dbReference>
<evidence type="ECO:0000256" key="6">
    <source>
        <dbReference type="PROSITE-ProRule" id="PRU00169"/>
    </source>
</evidence>
<evidence type="ECO:0000256" key="5">
    <source>
        <dbReference type="ARBA" id="ARBA00022777"/>
    </source>
</evidence>
<keyword evidence="7" id="KW-0812">Transmembrane</keyword>
<dbReference type="SMART" id="SM00387">
    <property type="entry name" value="HATPase_c"/>
    <property type="match status" value="1"/>
</dbReference>
<comment type="catalytic activity">
    <reaction evidence="1">
        <text>ATP + protein L-histidine = ADP + protein N-phospho-L-histidine.</text>
        <dbReference type="EC" id="2.7.13.3"/>
    </reaction>
</comment>
<evidence type="ECO:0000256" key="7">
    <source>
        <dbReference type="SAM" id="Phobius"/>
    </source>
</evidence>
<dbReference type="EC" id="2.7.13.3" evidence="2"/>
<feature type="transmembrane region" description="Helical" evidence="7">
    <location>
        <begin position="101"/>
        <end position="125"/>
    </location>
</feature>
<dbReference type="EMBL" id="VWRN01000027">
    <property type="protein sequence ID" value="KAA6126168.1"/>
    <property type="molecule type" value="Genomic_DNA"/>
</dbReference>
<dbReference type="PROSITE" id="PS50109">
    <property type="entry name" value="HIS_KIN"/>
    <property type="match status" value="1"/>
</dbReference>
<dbReference type="SMART" id="SM00388">
    <property type="entry name" value="HisKA"/>
    <property type="match status" value="1"/>
</dbReference>
<dbReference type="GO" id="GO:0000155">
    <property type="term" value="F:phosphorelay sensor kinase activity"/>
    <property type="evidence" value="ECO:0007669"/>
    <property type="project" value="InterPro"/>
</dbReference>
<feature type="domain" description="Histidine kinase" evidence="8">
    <location>
        <begin position="242"/>
        <end position="457"/>
    </location>
</feature>
<keyword evidence="7" id="KW-0472">Membrane</keyword>
<dbReference type="Pfam" id="PF02518">
    <property type="entry name" value="HATPase_c"/>
    <property type="match status" value="1"/>
</dbReference>
<dbReference type="GO" id="GO:0005886">
    <property type="term" value="C:plasma membrane"/>
    <property type="evidence" value="ECO:0007669"/>
    <property type="project" value="TreeGrafter"/>
</dbReference>
<name>A0A5M8AQP4_9BURK</name>
<dbReference type="PROSITE" id="PS50110">
    <property type="entry name" value="RESPONSE_REGULATORY"/>
    <property type="match status" value="1"/>
</dbReference>
<dbReference type="RefSeq" id="WP_150082850.1">
    <property type="nucleotide sequence ID" value="NZ_CP080294.1"/>
</dbReference>
<organism evidence="10 11">
    <name type="scientific">Cupriavidus cauae</name>
    <dbReference type="NCBI Taxonomy" id="2608999"/>
    <lineage>
        <taxon>Bacteria</taxon>
        <taxon>Pseudomonadati</taxon>
        <taxon>Pseudomonadota</taxon>
        <taxon>Betaproteobacteria</taxon>
        <taxon>Burkholderiales</taxon>
        <taxon>Burkholderiaceae</taxon>
        <taxon>Cupriavidus</taxon>
    </lineage>
</organism>
<dbReference type="InterPro" id="IPR005467">
    <property type="entry name" value="His_kinase_dom"/>
</dbReference>
<keyword evidence="11" id="KW-1185">Reference proteome</keyword>
<dbReference type="SUPFAM" id="SSF47384">
    <property type="entry name" value="Homodimeric domain of signal transducing histidine kinase"/>
    <property type="match status" value="1"/>
</dbReference>
<proteinExistence type="predicted"/>
<accession>A0A5M8AQP4</accession>
<dbReference type="PRINTS" id="PR00344">
    <property type="entry name" value="BCTRLSENSOR"/>
</dbReference>
<dbReference type="SUPFAM" id="SSF55874">
    <property type="entry name" value="ATPase domain of HSP90 chaperone/DNA topoisomerase II/histidine kinase"/>
    <property type="match status" value="1"/>
</dbReference>
<dbReference type="Gene3D" id="1.10.287.130">
    <property type="match status" value="1"/>
</dbReference>
<dbReference type="InterPro" id="IPR001789">
    <property type="entry name" value="Sig_transdc_resp-reg_receiver"/>
</dbReference>
<dbReference type="AlphaFoldDB" id="A0A5M8AQP4"/>
<keyword evidence="5 10" id="KW-0418">Kinase</keyword>
<evidence type="ECO:0000256" key="2">
    <source>
        <dbReference type="ARBA" id="ARBA00012438"/>
    </source>
</evidence>
<evidence type="ECO:0000259" key="9">
    <source>
        <dbReference type="PROSITE" id="PS50110"/>
    </source>
</evidence>
<keyword evidence="4" id="KW-0808">Transferase</keyword>
<keyword evidence="7" id="KW-1133">Transmembrane helix</keyword>
<dbReference type="SMART" id="SM00448">
    <property type="entry name" value="REC"/>
    <property type="match status" value="1"/>
</dbReference>
<dbReference type="Proteomes" id="UP000324324">
    <property type="component" value="Unassembled WGS sequence"/>
</dbReference>
<dbReference type="CDD" id="cd00082">
    <property type="entry name" value="HisKA"/>
    <property type="match status" value="1"/>
</dbReference>
<evidence type="ECO:0000259" key="8">
    <source>
        <dbReference type="PROSITE" id="PS50109"/>
    </source>
</evidence>
<dbReference type="GO" id="GO:0009927">
    <property type="term" value="F:histidine phosphotransfer kinase activity"/>
    <property type="evidence" value="ECO:0007669"/>
    <property type="project" value="TreeGrafter"/>
</dbReference>
<dbReference type="Gene3D" id="3.30.565.10">
    <property type="entry name" value="Histidine kinase-like ATPase, C-terminal domain"/>
    <property type="match status" value="1"/>
</dbReference>
<evidence type="ECO:0000313" key="11">
    <source>
        <dbReference type="Proteomes" id="UP000324324"/>
    </source>
</evidence>
<dbReference type="PANTHER" id="PTHR43047">
    <property type="entry name" value="TWO-COMPONENT HISTIDINE PROTEIN KINASE"/>
    <property type="match status" value="1"/>
</dbReference>
<dbReference type="InterPro" id="IPR003661">
    <property type="entry name" value="HisK_dim/P_dom"/>
</dbReference>
<gene>
    <name evidence="10" type="ORF">F1599_09270</name>
</gene>
<keyword evidence="3 6" id="KW-0597">Phosphoprotein</keyword>